<name>A0A5J4V7X1_9EUKA</name>
<accession>A0A5J4V7X1</accession>
<evidence type="ECO:0000313" key="3">
    <source>
        <dbReference type="EMBL" id="KAA6378540.1"/>
    </source>
</evidence>
<feature type="coiled-coil region" evidence="1">
    <location>
        <begin position="527"/>
        <end position="646"/>
    </location>
</feature>
<dbReference type="InterPro" id="IPR016024">
    <property type="entry name" value="ARM-type_fold"/>
</dbReference>
<evidence type="ECO:0000313" key="4">
    <source>
        <dbReference type="Proteomes" id="UP000324800"/>
    </source>
</evidence>
<organism evidence="3 4">
    <name type="scientific">Streblomastix strix</name>
    <dbReference type="NCBI Taxonomy" id="222440"/>
    <lineage>
        <taxon>Eukaryota</taxon>
        <taxon>Metamonada</taxon>
        <taxon>Preaxostyla</taxon>
        <taxon>Oxymonadida</taxon>
        <taxon>Streblomastigidae</taxon>
        <taxon>Streblomastix</taxon>
    </lineage>
</organism>
<feature type="region of interest" description="Disordered" evidence="2">
    <location>
        <begin position="464"/>
        <end position="485"/>
    </location>
</feature>
<evidence type="ECO:0000256" key="2">
    <source>
        <dbReference type="SAM" id="MobiDB-lite"/>
    </source>
</evidence>
<feature type="region of interest" description="Disordered" evidence="2">
    <location>
        <begin position="65"/>
        <end position="89"/>
    </location>
</feature>
<comment type="caution">
    <text evidence="3">The sequence shown here is derived from an EMBL/GenBank/DDBJ whole genome shotgun (WGS) entry which is preliminary data.</text>
</comment>
<protein>
    <submittedName>
        <fullName evidence="3">Uncharacterized protein</fullName>
    </submittedName>
</protein>
<feature type="compositionally biased region" description="Basic and acidic residues" evidence="2">
    <location>
        <begin position="464"/>
        <end position="473"/>
    </location>
</feature>
<dbReference type="InterPro" id="IPR011989">
    <property type="entry name" value="ARM-like"/>
</dbReference>
<sequence>MERNLRDNIATLEISLREEKELHEKHNIELQEAKILVQERLNEKTELVNKVKYLEEQVNNEKDISKKALQRQQEEEQRRRKADDQKKIESEEKEKLIVENSQFKQRVSENDKNIAELEVQLNSIREEHDKEQNKSKQSEENLINTSEKLNFCEKQLKRTKEEKQQEIQRLKEQNYQEVQILNERIENLEDQLAKSEIQEKINQKKCISLEEQFNQEKKLRIQFEEKQKKISKENDNEKERNSILETELKKEKEQRQKLENELRITQEDMNKSIEREKETFDNFLLNEQERRKADENMRFEIQQKENAMIELQKAEENLKNQIENRRNAEKIISDLNWEIQNMKQTNESLTKEFESEKNIRMVYEVKYDAEVKDKEQLKKEFEQKIDLMNELHNKQIENVNKQIQEKDELMKEKELQRQEAELSLKTEKELKEKAIKRVETAEKTIAEQTVKILSAQNEAKIKSEENKQLKQKAEQQTNQANEEERRRKEIEILKGEIEGQNFNLRKENERIQYEIGRLKEKFGEKIFDEEKQVIEKKEKENKDEINRLNQENENQKNDKENEKRRCDEIIRKLEQLIHEKDEKTSDLIKEKQQMDQRIETLTKEKIQTEQKAVSLDGRIKTLEQNQKQLEERAETAEKDKNEALRISSQISKRMNDHLKSMVNESDLEKLRMIPWIEMCKDLSKPIVFGQEGSIDLQRQIEICEYLIEMFKDYPKNDEYRKRCIQSGIAKALLNIFETWKLEDIKQQFSDAFRNLTYTNNNEIKQLLFNLNPFKGLLNLLNHSNCDIQKRAINSIFNIQKGGLNSTSESDVHPQFDAIASIGGIEKIYEFMNRNNTNKDCKDYSAITIGYLHGARKIENVYMRINVIKHLKSIVNDQNEYYKFFSKISLKYLAQNSDNKTEIEKNGFIIPE</sequence>
<dbReference type="Gene3D" id="1.25.10.10">
    <property type="entry name" value="Leucine-rich Repeat Variant"/>
    <property type="match status" value="1"/>
</dbReference>
<gene>
    <name evidence="3" type="ORF">EZS28_025933</name>
</gene>
<dbReference type="SUPFAM" id="SSF48371">
    <property type="entry name" value="ARM repeat"/>
    <property type="match status" value="1"/>
</dbReference>
<reference evidence="3 4" key="1">
    <citation type="submission" date="2019-03" db="EMBL/GenBank/DDBJ databases">
        <title>Single cell metagenomics reveals metabolic interactions within the superorganism composed of flagellate Streblomastix strix and complex community of Bacteroidetes bacteria on its surface.</title>
        <authorList>
            <person name="Treitli S.C."/>
            <person name="Kolisko M."/>
            <person name="Husnik F."/>
            <person name="Keeling P."/>
            <person name="Hampl V."/>
        </authorList>
    </citation>
    <scope>NUCLEOTIDE SEQUENCE [LARGE SCALE GENOMIC DNA]</scope>
    <source>
        <strain evidence="3">ST1C</strain>
    </source>
</reference>
<keyword evidence="1" id="KW-0175">Coiled coil</keyword>
<dbReference type="AlphaFoldDB" id="A0A5J4V7X1"/>
<proteinExistence type="predicted"/>
<evidence type="ECO:0000256" key="1">
    <source>
        <dbReference type="SAM" id="Coils"/>
    </source>
</evidence>
<dbReference type="Proteomes" id="UP000324800">
    <property type="component" value="Unassembled WGS sequence"/>
</dbReference>
<dbReference type="EMBL" id="SNRW01009076">
    <property type="protein sequence ID" value="KAA6378540.1"/>
    <property type="molecule type" value="Genomic_DNA"/>
</dbReference>